<dbReference type="Gene3D" id="3.40.630.30">
    <property type="match status" value="1"/>
</dbReference>
<comment type="caution">
    <text evidence="2">The sequence shown here is derived from an EMBL/GenBank/DDBJ whole genome shotgun (WGS) entry which is preliminary data.</text>
</comment>
<protein>
    <submittedName>
        <fullName evidence="2">Uncharacterized protein</fullName>
    </submittedName>
</protein>
<feature type="compositionally biased region" description="Low complexity" evidence="1">
    <location>
        <begin position="39"/>
        <end position="48"/>
    </location>
</feature>
<sequence length="122" mass="14358">MYWAKPLSAEQLELMLSQFLTFGLYKSTPPSSRKRDDSPSSPRTPSPTLEAEKDEDLKQIGLGRLVTDHVTFVYISDVYIVKEHRGKGLESKQIYRYYPKVEEDRKEKEKQLLNKLYLRLYI</sequence>
<keyword evidence="3" id="KW-1185">Reference proteome</keyword>
<evidence type="ECO:0000313" key="3">
    <source>
        <dbReference type="Proteomes" id="UP001305779"/>
    </source>
</evidence>
<dbReference type="InterPro" id="IPR053144">
    <property type="entry name" value="Acetyltransferase_Butenolide"/>
</dbReference>
<dbReference type="Proteomes" id="UP001305779">
    <property type="component" value="Unassembled WGS sequence"/>
</dbReference>
<gene>
    <name evidence="2" type="ORF">PRZ48_001506</name>
</gene>
<dbReference type="EMBL" id="JAXOVC010000001">
    <property type="protein sequence ID" value="KAK4507771.1"/>
    <property type="molecule type" value="Genomic_DNA"/>
</dbReference>
<evidence type="ECO:0000256" key="1">
    <source>
        <dbReference type="SAM" id="MobiDB-lite"/>
    </source>
</evidence>
<reference evidence="2 3" key="1">
    <citation type="journal article" date="2023" name="G3 (Bethesda)">
        <title>A chromosome-level genome assembly of Zasmidium syzygii isolated from banana leaves.</title>
        <authorList>
            <person name="van Westerhoven A.C."/>
            <person name="Mehrabi R."/>
            <person name="Talebi R."/>
            <person name="Steentjes M.B.F."/>
            <person name="Corcolon B."/>
            <person name="Chong P.A."/>
            <person name="Kema G.H.J."/>
            <person name="Seidl M.F."/>
        </authorList>
    </citation>
    <scope>NUCLEOTIDE SEQUENCE [LARGE SCALE GENOMIC DNA]</scope>
    <source>
        <strain evidence="2 3">P124</strain>
    </source>
</reference>
<organism evidence="2 3">
    <name type="scientific">Zasmidium cellare</name>
    <name type="common">Wine cellar mold</name>
    <name type="synonym">Racodium cellare</name>
    <dbReference type="NCBI Taxonomy" id="395010"/>
    <lineage>
        <taxon>Eukaryota</taxon>
        <taxon>Fungi</taxon>
        <taxon>Dikarya</taxon>
        <taxon>Ascomycota</taxon>
        <taxon>Pezizomycotina</taxon>
        <taxon>Dothideomycetes</taxon>
        <taxon>Dothideomycetidae</taxon>
        <taxon>Mycosphaerellales</taxon>
        <taxon>Mycosphaerellaceae</taxon>
        <taxon>Zasmidium</taxon>
    </lineage>
</organism>
<dbReference type="PANTHER" id="PTHR43233:SF1">
    <property type="entry name" value="FAMILY N-ACETYLTRANSFERASE, PUTATIVE (AFU_ORTHOLOGUE AFUA_6G03350)-RELATED"/>
    <property type="match status" value="1"/>
</dbReference>
<feature type="region of interest" description="Disordered" evidence="1">
    <location>
        <begin position="27"/>
        <end position="53"/>
    </location>
</feature>
<dbReference type="InterPro" id="IPR016181">
    <property type="entry name" value="Acyl_CoA_acyltransferase"/>
</dbReference>
<proteinExistence type="predicted"/>
<name>A0ABR0F349_ZASCE</name>
<accession>A0ABR0F349</accession>
<evidence type="ECO:0000313" key="2">
    <source>
        <dbReference type="EMBL" id="KAK4507771.1"/>
    </source>
</evidence>
<dbReference type="SUPFAM" id="SSF55729">
    <property type="entry name" value="Acyl-CoA N-acyltransferases (Nat)"/>
    <property type="match status" value="1"/>
</dbReference>
<dbReference type="PANTHER" id="PTHR43233">
    <property type="entry name" value="FAMILY N-ACETYLTRANSFERASE, PUTATIVE (AFU_ORTHOLOGUE AFUA_6G03350)-RELATED"/>
    <property type="match status" value="1"/>
</dbReference>